<keyword evidence="2" id="KW-1185">Reference proteome</keyword>
<organism evidence="1 2">
    <name type="scientific">Ciona intestinalis</name>
    <name type="common">Transparent sea squirt</name>
    <name type="synonym">Ascidia intestinalis</name>
    <dbReference type="NCBI Taxonomy" id="7719"/>
    <lineage>
        <taxon>Eukaryota</taxon>
        <taxon>Metazoa</taxon>
        <taxon>Chordata</taxon>
        <taxon>Tunicata</taxon>
        <taxon>Ascidiacea</taxon>
        <taxon>Phlebobranchia</taxon>
        <taxon>Cionidae</taxon>
        <taxon>Ciona</taxon>
    </lineage>
</organism>
<evidence type="ECO:0000313" key="1">
    <source>
        <dbReference type="Ensembl" id="ENSCINP00000034223.1"/>
    </source>
</evidence>
<accession>H2XX39</accession>
<dbReference type="Ensembl" id="ENSCINT00000033407.1">
    <property type="protein sequence ID" value="ENSCINP00000034223.1"/>
    <property type="gene ID" value="ENSCING00000023967.1"/>
</dbReference>
<proteinExistence type="predicted"/>
<name>H2XX39_CIOIN</name>
<dbReference type="InParanoid" id="H2XX39"/>
<dbReference type="HOGENOM" id="CLU_3413039_0_0_1"/>
<sequence>MTYSVQGCNHRWRRSACVTPSPPTPYTT</sequence>
<evidence type="ECO:0000313" key="2">
    <source>
        <dbReference type="Proteomes" id="UP000008144"/>
    </source>
</evidence>
<protein>
    <submittedName>
        <fullName evidence="1">Uncharacterized protein</fullName>
    </submittedName>
</protein>
<dbReference type="Proteomes" id="UP000008144">
    <property type="component" value="Unassembled WGS sequence"/>
</dbReference>
<dbReference type="AlphaFoldDB" id="H2XX39"/>
<reference evidence="1" key="3">
    <citation type="submission" date="2025-09" db="UniProtKB">
        <authorList>
            <consortium name="Ensembl"/>
        </authorList>
    </citation>
    <scope>IDENTIFICATION</scope>
</reference>
<reference evidence="1" key="2">
    <citation type="submission" date="2025-08" db="UniProtKB">
        <authorList>
            <consortium name="Ensembl"/>
        </authorList>
    </citation>
    <scope>IDENTIFICATION</scope>
</reference>
<reference evidence="2" key="1">
    <citation type="journal article" date="2002" name="Science">
        <title>The draft genome of Ciona intestinalis: insights into chordate and vertebrate origins.</title>
        <authorList>
            <person name="Dehal P."/>
            <person name="Satou Y."/>
            <person name="Campbell R.K."/>
            <person name="Chapman J."/>
            <person name="Degnan B."/>
            <person name="De Tomaso A."/>
            <person name="Davidson B."/>
            <person name="Di Gregorio A."/>
            <person name="Gelpke M."/>
            <person name="Goodstein D.M."/>
            <person name="Harafuji N."/>
            <person name="Hastings K.E."/>
            <person name="Ho I."/>
            <person name="Hotta K."/>
            <person name="Huang W."/>
            <person name="Kawashima T."/>
            <person name="Lemaire P."/>
            <person name="Martinez D."/>
            <person name="Meinertzhagen I.A."/>
            <person name="Necula S."/>
            <person name="Nonaka M."/>
            <person name="Putnam N."/>
            <person name="Rash S."/>
            <person name="Saiga H."/>
            <person name="Satake M."/>
            <person name="Terry A."/>
            <person name="Yamada L."/>
            <person name="Wang H.G."/>
            <person name="Awazu S."/>
            <person name="Azumi K."/>
            <person name="Boore J."/>
            <person name="Branno M."/>
            <person name="Chin-Bow S."/>
            <person name="DeSantis R."/>
            <person name="Doyle S."/>
            <person name="Francino P."/>
            <person name="Keys D.N."/>
            <person name="Haga S."/>
            <person name="Hayashi H."/>
            <person name="Hino K."/>
            <person name="Imai K.S."/>
            <person name="Inaba K."/>
            <person name="Kano S."/>
            <person name="Kobayashi K."/>
            <person name="Kobayashi M."/>
            <person name="Lee B.I."/>
            <person name="Makabe K.W."/>
            <person name="Manohar C."/>
            <person name="Matassi G."/>
            <person name="Medina M."/>
            <person name="Mochizuki Y."/>
            <person name="Mount S."/>
            <person name="Morishita T."/>
            <person name="Miura S."/>
            <person name="Nakayama A."/>
            <person name="Nishizaka S."/>
            <person name="Nomoto H."/>
            <person name="Ohta F."/>
            <person name="Oishi K."/>
            <person name="Rigoutsos I."/>
            <person name="Sano M."/>
            <person name="Sasaki A."/>
            <person name="Sasakura Y."/>
            <person name="Shoguchi E."/>
            <person name="Shin-i T."/>
            <person name="Spagnuolo A."/>
            <person name="Stainier D."/>
            <person name="Suzuki M.M."/>
            <person name="Tassy O."/>
            <person name="Takatori N."/>
            <person name="Tokuoka M."/>
            <person name="Yagi K."/>
            <person name="Yoshizaki F."/>
            <person name="Wada S."/>
            <person name="Zhang C."/>
            <person name="Hyatt P.D."/>
            <person name="Larimer F."/>
            <person name="Detter C."/>
            <person name="Doggett N."/>
            <person name="Glavina T."/>
            <person name="Hawkins T."/>
            <person name="Richardson P."/>
            <person name="Lucas S."/>
            <person name="Kohara Y."/>
            <person name="Levine M."/>
            <person name="Satoh N."/>
            <person name="Rokhsar D.S."/>
        </authorList>
    </citation>
    <scope>NUCLEOTIDE SEQUENCE [LARGE SCALE GENOMIC DNA]</scope>
</reference>